<dbReference type="InterPro" id="IPR005467">
    <property type="entry name" value="His_kinase_dom"/>
</dbReference>
<keyword evidence="6 12" id="KW-0812">Transmembrane</keyword>
<comment type="caution">
    <text evidence="15">The sequence shown here is derived from an EMBL/GenBank/DDBJ whole genome shotgun (WGS) entry which is preliminary data.</text>
</comment>
<evidence type="ECO:0000256" key="12">
    <source>
        <dbReference type="SAM" id="Phobius"/>
    </source>
</evidence>
<dbReference type="SUPFAM" id="SSF55874">
    <property type="entry name" value="ATPase domain of HSP90 chaperone/DNA topoisomerase II/histidine kinase"/>
    <property type="match status" value="1"/>
</dbReference>
<dbReference type="PRINTS" id="PR00344">
    <property type="entry name" value="BCTRLSENSOR"/>
</dbReference>
<comment type="subcellular location">
    <subcellularLocation>
        <location evidence="2">Membrane</location>
    </subcellularLocation>
</comment>
<comment type="catalytic activity">
    <reaction evidence="1">
        <text>ATP + protein L-histidine = ADP + protein N-phospho-L-histidine.</text>
        <dbReference type="EC" id="2.7.13.3"/>
    </reaction>
</comment>
<keyword evidence="16" id="KW-1185">Reference proteome</keyword>
<evidence type="ECO:0000256" key="4">
    <source>
        <dbReference type="ARBA" id="ARBA00022553"/>
    </source>
</evidence>
<evidence type="ECO:0000256" key="3">
    <source>
        <dbReference type="ARBA" id="ARBA00012438"/>
    </source>
</evidence>
<sequence length="470" mass="52015">MKNARIETTSKAIQRRFFSLFIVFAVLLGISIVSVVGFQLVRQSEQQSIQLLSSLKRSIIDDRPDWNQWRKNSTINTANTYVKVYNSKIGTAPDTFYSKGTKRFLSKRSYQLPIFSAVRYVSDYGLVYYRSGSRLGIQSQIWLSLNGVVTILISVLIVTAILMLFGITLGGYFITLSAKQITQPLANLSKAAQAESARSADYANPLPAPQTPVEVAQLANSFNTLLGAVNDKNKQEKTFVSNAAHELRTPIAVILGHSKLIQRRGQDHPEIVTKSVNFITDEATRMQQLVNQLLILSRADRATSERTYINLSNLVFESVEEQRALLIQKISVTGASAATVLANADNVQQILRTLLDNAGKYSPKDSLIRVHLEQTPADVTVTVVNAGPQISTEDQAHLFDRFYRGSYARDSRIEGTGLGLAIAKQLANLNQIKLTVANAVPSGTQFSLTFKNPQPTSTHIDRETPLKELN</sequence>
<keyword evidence="5" id="KW-0808">Transferase</keyword>
<keyword evidence="7 15" id="KW-0418">Kinase</keyword>
<gene>
    <name evidence="15" type="ORF">FD04_GL001048</name>
</gene>
<evidence type="ECO:0000256" key="8">
    <source>
        <dbReference type="ARBA" id="ARBA00022989"/>
    </source>
</evidence>
<proteinExistence type="predicted"/>
<accession>A0A0R1LQH3</accession>
<dbReference type="Proteomes" id="UP000051160">
    <property type="component" value="Unassembled WGS sequence"/>
</dbReference>
<dbReference type="PANTHER" id="PTHR45436">
    <property type="entry name" value="SENSOR HISTIDINE KINASE YKOH"/>
    <property type="match status" value="1"/>
</dbReference>
<dbReference type="InterPro" id="IPR036890">
    <property type="entry name" value="HATPase_C_sf"/>
</dbReference>
<feature type="transmembrane region" description="Helical" evidence="12">
    <location>
        <begin position="20"/>
        <end position="41"/>
    </location>
</feature>
<keyword evidence="4" id="KW-0597">Phosphoprotein</keyword>
<dbReference type="EMBL" id="AZEE01000028">
    <property type="protein sequence ID" value="KRK98070.1"/>
    <property type="molecule type" value="Genomic_DNA"/>
</dbReference>
<keyword evidence="9" id="KW-0902">Two-component regulatory system</keyword>
<dbReference type="Pfam" id="PF00672">
    <property type="entry name" value="HAMP"/>
    <property type="match status" value="1"/>
</dbReference>
<evidence type="ECO:0000259" key="14">
    <source>
        <dbReference type="PROSITE" id="PS50885"/>
    </source>
</evidence>
<dbReference type="InterPro" id="IPR003660">
    <property type="entry name" value="HAMP_dom"/>
</dbReference>
<dbReference type="GO" id="GO:0005886">
    <property type="term" value="C:plasma membrane"/>
    <property type="evidence" value="ECO:0007669"/>
    <property type="project" value="TreeGrafter"/>
</dbReference>
<feature type="region of interest" description="Disordered" evidence="11">
    <location>
        <begin position="448"/>
        <end position="470"/>
    </location>
</feature>
<dbReference type="SMART" id="SM00387">
    <property type="entry name" value="HATPase_c"/>
    <property type="match status" value="1"/>
</dbReference>
<dbReference type="STRING" id="1423776.FD04_GL001048"/>
<reference evidence="15 16" key="1">
    <citation type="journal article" date="2015" name="Genome Announc.">
        <title>Expanding the biotechnology potential of lactobacilli through comparative genomics of 213 strains and associated genera.</title>
        <authorList>
            <person name="Sun Z."/>
            <person name="Harris H.M."/>
            <person name="McCann A."/>
            <person name="Guo C."/>
            <person name="Argimon S."/>
            <person name="Zhang W."/>
            <person name="Yang X."/>
            <person name="Jeffery I.B."/>
            <person name="Cooney J.C."/>
            <person name="Kagawa T.F."/>
            <person name="Liu W."/>
            <person name="Song Y."/>
            <person name="Salvetti E."/>
            <person name="Wrobel A."/>
            <person name="Rasinkangas P."/>
            <person name="Parkhill J."/>
            <person name="Rea M.C."/>
            <person name="O'Sullivan O."/>
            <person name="Ritari J."/>
            <person name="Douillard F.P."/>
            <person name="Paul Ross R."/>
            <person name="Yang R."/>
            <person name="Briner A.E."/>
            <person name="Felis G.E."/>
            <person name="de Vos W.M."/>
            <person name="Barrangou R."/>
            <person name="Klaenhammer T.R."/>
            <person name="Caufield P.W."/>
            <person name="Cui Y."/>
            <person name="Zhang H."/>
            <person name="O'Toole P.W."/>
        </authorList>
    </citation>
    <scope>NUCLEOTIDE SEQUENCE [LARGE SCALE GENOMIC DNA]</scope>
    <source>
        <strain evidence="15 16">DSM 19909</strain>
    </source>
</reference>
<evidence type="ECO:0000313" key="16">
    <source>
        <dbReference type="Proteomes" id="UP000051160"/>
    </source>
</evidence>
<evidence type="ECO:0000256" key="5">
    <source>
        <dbReference type="ARBA" id="ARBA00022679"/>
    </source>
</evidence>
<evidence type="ECO:0000256" key="1">
    <source>
        <dbReference type="ARBA" id="ARBA00000085"/>
    </source>
</evidence>
<dbReference type="Pfam" id="PF02518">
    <property type="entry name" value="HATPase_c"/>
    <property type="match status" value="1"/>
</dbReference>
<dbReference type="Pfam" id="PF00512">
    <property type="entry name" value="HisKA"/>
    <property type="match status" value="1"/>
</dbReference>
<evidence type="ECO:0000256" key="10">
    <source>
        <dbReference type="ARBA" id="ARBA00023136"/>
    </source>
</evidence>
<feature type="domain" description="Histidine kinase" evidence="13">
    <location>
        <begin position="242"/>
        <end position="454"/>
    </location>
</feature>
<dbReference type="PROSITE" id="PS50885">
    <property type="entry name" value="HAMP"/>
    <property type="match status" value="1"/>
</dbReference>
<dbReference type="PROSITE" id="PS50109">
    <property type="entry name" value="HIS_KIN"/>
    <property type="match status" value="1"/>
</dbReference>
<evidence type="ECO:0000256" key="2">
    <source>
        <dbReference type="ARBA" id="ARBA00004370"/>
    </source>
</evidence>
<protein>
    <recommendedName>
        <fullName evidence="3">histidine kinase</fullName>
        <ecNumber evidence="3">2.7.13.3</ecNumber>
    </recommendedName>
</protein>
<dbReference type="FunFam" id="1.10.287.130:FF:000001">
    <property type="entry name" value="Two-component sensor histidine kinase"/>
    <property type="match status" value="1"/>
</dbReference>
<feature type="compositionally biased region" description="Basic and acidic residues" evidence="11">
    <location>
        <begin position="459"/>
        <end position="470"/>
    </location>
</feature>
<evidence type="ECO:0000256" key="11">
    <source>
        <dbReference type="SAM" id="MobiDB-lite"/>
    </source>
</evidence>
<dbReference type="InterPro" id="IPR004358">
    <property type="entry name" value="Sig_transdc_His_kin-like_C"/>
</dbReference>
<dbReference type="EC" id="2.7.13.3" evidence="3"/>
<dbReference type="SUPFAM" id="SSF47384">
    <property type="entry name" value="Homodimeric domain of signal transducing histidine kinase"/>
    <property type="match status" value="1"/>
</dbReference>
<dbReference type="Gene3D" id="1.10.287.130">
    <property type="match status" value="1"/>
</dbReference>
<dbReference type="InterPro" id="IPR036097">
    <property type="entry name" value="HisK_dim/P_sf"/>
</dbReference>
<evidence type="ECO:0000256" key="6">
    <source>
        <dbReference type="ARBA" id="ARBA00022692"/>
    </source>
</evidence>
<feature type="compositionally biased region" description="Polar residues" evidence="11">
    <location>
        <begin position="448"/>
        <end position="458"/>
    </location>
</feature>
<dbReference type="CDD" id="cd00082">
    <property type="entry name" value="HisKA"/>
    <property type="match status" value="1"/>
</dbReference>
<name>A0A0R1LQH3_9LACO</name>
<evidence type="ECO:0000256" key="7">
    <source>
        <dbReference type="ARBA" id="ARBA00022777"/>
    </source>
</evidence>
<dbReference type="InterPro" id="IPR050428">
    <property type="entry name" value="TCS_sensor_his_kinase"/>
</dbReference>
<organism evidence="15 16">
    <name type="scientific">Secundilactobacillus odoratitofui DSM 19909 = JCM 15043</name>
    <dbReference type="NCBI Taxonomy" id="1423776"/>
    <lineage>
        <taxon>Bacteria</taxon>
        <taxon>Bacillati</taxon>
        <taxon>Bacillota</taxon>
        <taxon>Bacilli</taxon>
        <taxon>Lactobacillales</taxon>
        <taxon>Lactobacillaceae</taxon>
        <taxon>Secundilactobacillus</taxon>
    </lineage>
</organism>
<dbReference type="PANTHER" id="PTHR45436:SF5">
    <property type="entry name" value="SENSOR HISTIDINE KINASE TRCS"/>
    <property type="match status" value="1"/>
</dbReference>
<dbReference type="Gene3D" id="6.10.340.10">
    <property type="match status" value="1"/>
</dbReference>
<dbReference type="OrthoDB" id="9786919at2"/>
<dbReference type="AlphaFoldDB" id="A0A0R1LQH3"/>
<keyword evidence="10 12" id="KW-0472">Membrane</keyword>
<dbReference type="PATRIC" id="fig|1423776.4.peg.1058"/>
<feature type="transmembrane region" description="Helical" evidence="12">
    <location>
        <begin position="141"/>
        <end position="174"/>
    </location>
</feature>
<evidence type="ECO:0000256" key="9">
    <source>
        <dbReference type="ARBA" id="ARBA00023012"/>
    </source>
</evidence>
<keyword evidence="8 12" id="KW-1133">Transmembrane helix</keyword>
<dbReference type="InterPro" id="IPR003661">
    <property type="entry name" value="HisK_dim/P_dom"/>
</dbReference>
<dbReference type="RefSeq" id="WP_056947875.1">
    <property type="nucleotide sequence ID" value="NZ_AZEE01000028.1"/>
</dbReference>
<dbReference type="SMART" id="SM00388">
    <property type="entry name" value="HisKA"/>
    <property type="match status" value="1"/>
</dbReference>
<evidence type="ECO:0000313" key="15">
    <source>
        <dbReference type="EMBL" id="KRK98070.1"/>
    </source>
</evidence>
<dbReference type="Gene3D" id="3.30.565.10">
    <property type="entry name" value="Histidine kinase-like ATPase, C-terminal domain"/>
    <property type="match status" value="1"/>
</dbReference>
<evidence type="ECO:0000259" key="13">
    <source>
        <dbReference type="PROSITE" id="PS50109"/>
    </source>
</evidence>
<dbReference type="InterPro" id="IPR003594">
    <property type="entry name" value="HATPase_dom"/>
</dbReference>
<dbReference type="GO" id="GO:0000155">
    <property type="term" value="F:phosphorelay sensor kinase activity"/>
    <property type="evidence" value="ECO:0007669"/>
    <property type="project" value="InterPro"/>
</dbReference>
<feature type="domain" description="HAMP" evidence="14">
    <location>
        <begin position="179"/>
        <end position="234"/>
    </location>
</feature>